<keyword evidence="4" id="KW-0479">Metal-binding</keyword>
<evidence type="ECO:0000313" key="7">
    <source>
        <dbReference type="Proteomes" id="UP000193648"/>
    </source>
</evidence>
<dbReference type="InParanoid" id="A0A1Y2GZV3"/>
<keyword evidence="3" id="KW-0808">Transferase</keyword>
<dbReference type="RefSeq" id="XP_021885508.1">
    <property type="nucleotide sequence ID" value="XM_022020537.1"/>
</dbReference>
<dbReference type="AlphaFoldDB" id="A0A1Y2GZV3"/>
<evidence type="ECO:0000256" key="1">
    <source>
        <dbReference type="ARBA" id="ARBA00012468"/>
    </source>
</evidence>
<dbReference type="FunFam" id="3.90.70.30:FF:000001">
    <property type="entry name" value="Glutathione gamma-glutamylcysteinyltransferase 1"/>
    <property type="match status" value="1"/>
</dbReference>
<proteinExistence type="predicted"/>
<dbReference type="InterPro" id="IPR007719">
    <property type="entry name" value="PCS_N"/>
</dbReference>
<dbReference type="PROSITE" id="PS51443">
    <property type="entry name" value="PCS"/>
    <property type="match status" value="1"/>
</dbReference>
<dbReference type="InterPro" id="IPR038156">
    <property type="entry name" value="PCS_N_sf"/>
</dbReference>
<protein>
    <recommendedName>
        <fullName evidence="1">glutathione gamma-glutamylcysteinyltransferase</fullName>
        <ecNumber evidence="1">2.3.2.15</ecNumber>
    </recommendedName>
</protein>
<dbReference type="GeneID" id="33562381"/>
<name>A0A1Y2GZV3_9FUNG</name>
<dbReference type="Proteomes" id="UP000193648">
    <property type="component" value="Unassembled WGS sequence"/>
</dbReference>
<dbReference type="PANTHER" id="PTHR33447">
    <property type="entry name" value="GLUTATHIONE GAMMA-GLUTAMYLCYSTEINYLTRANSFERASE"/>
    <property type="match status" value="1"/>
</dbReference>
<dbReference type="SUPFAM" id="SSF54001">
    <property type="entry name" value="Cysteine proteinases"/>
    <property type="match status" value="1"/>
</dbReference>
<dbReference type="OrthoDB" id="448954at2759"/>
<evidence type="ECO:0000256" key="4">
    <source>
        <dbReference type="ARBA" id="ARBA00022723"/>
    </source>
</evidence>
<sequence length="285" mass="32078">MLASTFYRKELPSHLDSITSVNGRRLFREMIVAGTSECFFSLCTSFNTQSDPAFCGVSSLSMVLNALEIDPRRQWRGVWRWYSEEQLDCCASIDEMKLKGITFNQFACLAKCHAKVVAKRADHHTLEEFRRDVQTIASSEGTHLVLSFSRAALGQTGTGHFSPIGGYHAKEDKVLVLDSARFKYPPFFATVRELWDSLLPIDPETGVCRGYFLVSATAEQMLDVERRRVHRSLLEKEETPVTSSLPSISSSVESLRLYKPDLQQHNIIAEEEDEIGCGCNCHASK</sequence>
<evidence type="ECO:0000256" key="3">
    <source>
        <dbReference type="ARBA" id="ARBA00022679"/>
    </source>
</evidence>
<evidence type="ECO:0000256" key="2">
    <source>
        <dbReference type="ARBA" id="ARBA00022539"/>
    </source>
</evidence>
<keyword evidence="7" id="KW-1185">Reference proteome</keyword>
<dbReference type="Pfam" id="PF05023">
    <property type="entry name" value="Phytochelatin"/>
    <property type="match status" value="1"/>
</dbReference>
<evidence type="ECO:0000259" key="5">
    <source>
        <dbReference type="PROSITE" id="PS51443"/>
    </source>
</evidence>
<dbReference type="EMBL" id="MCFF01000003">
    <property type="protein sequence ID" value="ORZ27805.1"/>
    <property type="molecule type" value="Genomic_DNA"/>
</dbReference>
<gene>
    <name evidence="6" type="ORF">BCR41DRAFT_299793</name>
</gene>
<dbReference type="InterPro" id="IPR038765">
    <property type="entry name" value="Papain-like_cys_pep_sf"/>
</dbReference>
<accession>A0A1Y2GZV3</accession>
<dbReference type="GO" id="GO:0046938">
    <property type="term" value="P:phytochelatin biosynthetic process"/>
    <property type="evidence" value="ECO:0007669"/>
    <property type="project" value="InterPro"/>
</dbReference>
<dbReference type="GO" id="GO:0046872">
    <property type="term" value="F:metal ion binding"/>
    <property type="evidence" value="ECO:0007669"/>
    <property type="project" value="UniProtKB-KW"/>
</dbReference>
<dbReference type="GO" id="GO:0010038">
    <property type="term" value="P:response to metal ion"/>
    <property type="evidence" value="ECO:0007669"/>
    <property type="project" value="InterPro"/>
</dbReference>
<dbReference type="InterPro" id="IPR040409">
    <property type="entry name" value="PCS-like"/>
</dbReference>
<evidence type="ECO:0000313" key="6">
    <source>
        <dbReference type="EMBL" id="ORZ27805.1"/>
    </source>
</evidence>
<dbReference type="GO" id="GO:0016756">
    <property type="term" value="F:glutathione gamma-glutamylcysteinyltransferase activity"/>
    <property type="evidence" value="ECO:0007669"/>
    <property type="project" value="UniProtKB-EC"/>
</dbReference>
<organism evidence="6 7">
    <name type="scientific">Lobosporangium transversale</name>
    <dbReference type="NCBI Taxonomy" id="64571"/>
    <lineage>
        <taxon>Eukaryota</taxon>
        <taxon>Fungi</taxon>
        <taxon>Fungi incertae sedis</taxon>
        <taxon>Mucoromycota</taxon>
        <taxon>Mortierellomycotina</taxon>
        <taxon>Mortierellomycetes</taxon>
        <taxon>Mortierellales</taxon>
        <taxon>Mortierellaceae</taxon>
        <taxon>Lobosporangium</taxon>
    </lineage>
</organism>
<keyword evidence="2" id="KW-0104">Cadmium</keyword>
<dbReference type="Gene3D" id="3.90.70.30">
    <property type="entry name" value="Phytochelatin synthase, N-terminal domain"/>
    <property type="match status" value="1"/>
</dbReference>
<comment type="caution">
    <text evidence="6">The sequence shown here is derived from an EMBL/GenBank/DDBJ whole genome shotgun (WGS) entry which is preliminary data.</text>
</comment>
<feature type="domain" description="Peptidase C83" evidence="5">
    <location>
        <begin position="1"/>
        <end position="219"/>
    </location>
</feature>
<reference evidence="6 7" key="1">
    <citation type="submission" date="2016-07" db="EMBL/GenBank/DDBJ databases">
        <title>Pervasive Adenine N6-methylation of Active Genes in Fungi.</title>
        <authorList>
            <consortium name="DOE Joint Genome Institute"/>
            <person name="Mondo S.J."/>
            <person name="Dannebaum R.O."/>
            <person name="Kuo R.C."/>
            <person name="Labutti K."/>
            <person name="Haridas S."/>
            <person name="Kuo A."/>
            <person name="Salamov A."/>
            <person name="Ahrendt S.R."/>
            <person name="Lipzen A."/>
            <person name="Sullivan W."/>
            <person name="Andreopoulos W.B."/>
            <person name="Clum A."/>
            <person name="Lindquist E."/>
            <person name="Daum C."/>
            <person name="Ramamoorthy G.K."/>
            <person name="Gryganskyi A."/>
            <person name="Culley D."/>
            <person name="Magnuson J.K."/>
            <person name="James T.Y."/>
            <person name="O'Malley M.A."/>
            <person name="Stajich J.E."/>
            <person name="Spatafora J.W."/>
            <person name="Visel A."/>
            <person name="Grigoriev I.V."/>
        </authorList>
    </citation>
    <scope>NUCLEOTIDE SEQUENCE [LARGE SCALE GENOMIC DNA]</scope>
    <source>
        <strain evidence="6 7">NRRL 3116</strain>
    </source>
</reference>
<dbReference type="EC" id="2.3.2.15" evidence="1"/>